<dbReference type="PROSITE" id="PS51203">
    <property type="entry name" value="CS"/>
    <property type="match status" value="1"/>
</dbReference>
<feature type="domain" description="CS" evidence="5">
    <location>
        <begin position="140"/>
        <end position="228"/>
    </location>
</feature>
<organism evidence="6 7">
    <name type="scientific">Coccomyxa viridis</name>
    <dbReference type="NCBI Taxonomy" id="1274662"/>
    <lineage>
        <taxon>Eukaryota</taxon>
        <taxon>Viridiplantae</taxon>
        <taxon>Chlorophyta</taxon>
        <taxon>core chlorophytes</taxon>
        <taxon>Trebouxiophyceae</taxon>
        <taxon>Trebouxiophyceae incertae sedis</taxon>
        <taxon>Coccomyxaceae</taxon>
        <taxon>Coccomyxa</taxon>
    </lineage>
</organism>
<dbReference type="GO" id="GO:0006457">
    <property type="term" value="P:protein folding"/>
    <property type="evidence" value="ECO:0007669"/>
    <property type="project" value="TreeGrafter"/>
</dbReference>
<dbReference type="PANTHER" id="PTHR12356:SF3">
    <property type="entry name" value="NUCLEAR MIGRATION PROTEIN NUDC"/>
    <property type="match status" value="1"/>
</dbReference>
<dbReference type="Proteomes" id="UP001314263">
    <property type="component" value="Unassembled WGS sequence"/>
</dbReference>
<feature type="region of interest" description="Disordered" evidence="4">
    <location>
        <begin position="70"/>
        <end position="142"/>
    </location>
</feature>
<dbReference type="AlphaFoldDB" id="A0AAV1I522"/>
<dbReference type="InterPro" id="IPR037898">
    <property type="entry name" value="NudC_fam"/>
</dbReference>
<dbReference type="Gene3D" id="2.60.40.790">
    <property type="match status" value="1"/>
</dbReference>
<protein>
    <recommendedName>
        <fullName evidence="5">CS domain-containing protein</fullName>
    </recommendedName>
</protein>
<feature type="compositionally biased region" description="Low complexity" evidence="4">
    <location>
        <begin position="95"/>
        <end position="120"/>
    </location>
</feature>
<reference evidence="6 7" key="1">
    <citation type="submission" date="2023-10" db="EMBL/GenBank/DDBJ databases">
        <authorList>
            <person name="Maclean D."/>
            <person name="Macfadyen A."/>
        </authorList>
    </citation>
    <scope>NUCLEOTIDE SEQUENCE [LARGE SCALE GENOMIC DNA]</scope>
</reference>
<dbReference type="InterPro" id="IPR008978">
    <property type="entry name" value="HSP20-like_chaperone"/>
</dbReference>
<evidence type="ECO:0000313" key="7">
    <source>
        <dbReference type="Proteomes" id="UP001314263"/>
    </source>
</evidence>
<sequence length="301" mass="33782">MAGCVIEELDPDQFRFDDDLERIFHEHERRPKEFLAAVFDFLDRKSPFFRDPNVSKTLARLLRDVKNKNLSATTQKSTQPIHREANGSQAEHIKQASSSAPPTPAQATPEAGPSSSANPPDEAPEEEEEKGLKPNAGNGADMETYSWTQSLKDIIISVPVPSGTKGRDCNVVIEKSKLRVGVKGLTAVLDGDLYAAVKPDDSFWNSDGTALEITLQKVDSMSWWKSVLKGEPEINTQKVEPENSKLSDLDSETRQTVEKMMWDQRQKQMGLPTSKEAQQQEMLKKFMTQHPEMDFSKAKFM</sequence>
<dbReference type="PANTHER" id="PTHR12356">
    <property type="entry name" value="NUCLEAR MOVEMENT PROTEIN NUDC"/>
    <property type="match status" value="1"/>
</dbReference>
<dbReference type="SUPFAM" id="SSF49764">
    <property type="entry name" value="HSP20-like chaperones"/>
    <property type="match status" value="1"/>
</dbReference>
<comment type="subcellular location">
    <subcellularLocation>
        <location evidence="1">Cytoplasm</location>
    </subcellularLocation>
</comment>
<keyword evidence="7" id="KW-1185">Reference proteome</keyword>
<comment type="function">
    <text evidence="3">Small heat shock protein required for the establishment of auxin gradients and for patterning of the apical domain of the embryo. Involved in the specification of the cotyledon primordia. Also required for normal inflorescence and floral meristem function, normal developmental patterning and thermotolerance. Acts as a molecular chaperone.</text>
</comment>
<gene>
    <name evidence="6" type="ORF">CVIRNUC_005280</name>
</gene>
<dbReference type="GO" id="GO:0005737">
    <property type="term" value="C:cytoplasm"/>
    <property type="evidence" value="ECO:0007669"/>
    <property type="project" value="UniProtKB-SubCell"/>
</dbReference>
<evidence type="ECO:0000259" key="5">
    <source>
        <dbReference type="PROSITE" id="PS51203"/>
    </source>
</evidence>
<dbReference type="FunFam" id="2.60.40.790:FF:000001">
    <property type="entry name" value="Nuclear migration protein nudC"/>
    <property type="match status" value="1"/>
</dbReference>
<evidence type="ECO:0000313" key="6">
    <source>
        <dbReference type="EMBL" id="CAK0781081.1"/>
    </source>
</evidence>
<evidence type="ECO:0000256" key="1">
    <source>
        <dbReference type="ARBA" id="ARBA00004496"/>
    </source>
</evidence>
<proteinExistence type="predicted"/>
<evidence type="ECO:0000256" key="4">
    <source>
        <dbReference type="SAM" id="MobiDB-lite"/>
    </source>
</evidence>
<dbReference type="EMBL" id="CAUYUE010000006">
    <property type="protein sequence ID" value="CAK0781081.1"/>
    <property type="molecule type" value="Genomic_DNA"/>
</dbReference>
<evidence type="ECO:0000256" key="2">
    <source>
        <dbReference type="ARBA" id="ARBA00022490"/>
    </source>
</evidence>
<dbReference type="InterPro" id="IPR007052">
    <property type="entry name" value="CS_dom"/>
</dbReference>
<dbReference type="GO" id="GO:0051082">
    <property type="term" value="F:unfolded protein binding"/>
    <property type="evidence" value="ECO:0007669"/>
    <property type="project" value="TreeGrafter"/>
</dbReference>
<name>A0AAV1I522_9CHLO</name>
<comment type="caution">
    <text evidence="6">The sequence shown here is derived from an EMBL/GenBank/DDBJ whole genome shotgun (WGS) entry which is preliminary data.</text>
</comment>
<feature type="compositionally biased region" description="Polar residues" evidence="4">
    <location>
        <begin position="70"/>
        <end position="80"/>
    </location>
</feature>
<accession>A0AAV1I522</accession>
<dbReference type="Pfam" id="PF04969">
    <property type="entry name" value="CS"/>
    <property type="match status" value="1"/>
</dbReference>
<keyword evidence="2" id="KW-0963">Cytoplasm</keyword>
<evidence type="ECO:0000256" key="3">
    <source>
        <dbReference type="ARBA" id="ARBA00053226"/>
    </source>
</evidence>
<dbReference type="CDD" id="cd06467">
    <property type="entry name" value="p23_NUDC_like"/>
    <property type="match status" value="1"/>
</dbReference>